<feature type="region of interest" description="Disordered" evidence="2">
    <location>
        <begin position="194"/>
        <end position="217"/>
    </location>
</feature>
<keyword evidence="4" id="KW-1185">Reference proteome</keyword>
<gene>
    <name evidence="3" type="ORF">MOQ_008902</name>
</gene>
<sequence>MDEGANGKITHLMNLLNELEAYIVEPRQEAHAVRSMCTQVSNRLVEVVLRGANERRLLDSDVSDLQTSTEGHFSHDQENFLRRRVAELKAERDTFKQEAGAIAEENLQLMNELKSREMAAPCTPSPSSCVEQLEAQNAVLLAERSRQAAHIGELEQKVRALEEEKNAMHLNLVQQRELLKRHERVLHFISRHEWGEKGDSSGGDDSGSGRVHTTVTK</sequence>
<organism evidence="3 4">
    <name type="scientific">Trypanosoma cruzi marinkellei</name>
    <dbReference type="NCBI Taxonomy" id="85056"/>
    <lineage>
        <taxon>Eukaryota</taxon>
        <taxon>Discoba</taxon>
        <taxon>Euglenozoa</taxon>
        <taxon>Kinetoplastea</taxon>
        <taxon>Metakinetoplastina</taxon>
        <taxon>Trypanosomatida</taxon>
        <taxon>Trypanosomatidae</taxon>
        <taxon>Trypanosoma</taxon>
        <taxon>Schizotrypanum</taxon>
    </lineage>
</organism>
<dbReference type="OrthoDB" id="250401at2759"/>
<reference evidence="3 4" key="1">
    <citation type="journal article" date="2012" name="BMC Genomics">
        <title>Comparative genomic analysis of human infective Trypanosoma cruzi lineages with the bat-restricted subspecies T. cruzi marinkellei.</title>
        <authorList>
            <person name="Franzen O."/>
            <person name="Talavera-Lopez C."/>
            <person name="Ochaya S."/>
            <person name="Butler C.E."/>
            <person name="Messenger L.A."/>
            <person name="Lewis M.D."/>
            <person name="Llewellyn M.S."/>
            <person name="Marinkelle C.J."/>
            <person name="Tyler K.M."/>
            <person name="Miles M.A."/>
            <person name="Andersson B."/>
        </authorList>
    </citation>
    <scope>NUCLEOTIDE SEQUENCE [LARGE SCALE GENOMIC DNA]</scope>
    <source>
        <strain evidence="3 4">B7</strain>
    </source>
</reference>
<dbReference type="Proteomes" id="UP000007350">
    <property type="component" value="Unassembled WGS sequence"/>
</dbReference>
<dbReference type="EMBL" id="AHKC01018334">
    <property type="protein sequence ID" value="EKF27373.1"/>
    <property type="molecule type" value="Genomic_DNA"/>
</dbReference>
<proteinExistence type="predicted"/>
<evidence type="ECO:0000256" key="2">
    <source>
        <dbReference type="SAM" id="MobiDB-lite"/>
    </source>
</evidence>
<feature type="coiled-coil region" evidence="1">
    <location>
        <begin position="78"/>
        <end position="105"/>
    </location>
</feature>
<dbReference type="AlphaFoldDB" id="K2LXH8"/>
<evidence type="ECO:0000313" key="4">
    <source>
        <dbReference type="Proteomes" id="UP000007350"/>
    </source>
</evidence>
<name>K2LXH8_TRYCR</name>
<keyword evidence="1" id="KW-0175">Coiled coil</keyword>
<evidence type="ECO:0000256" key="1">
    <source>
        <dbReference type="SAM" id="Coils"/>
    </source>
</evidence>
<accession>K2LXH8</accession>
<feature type="coiled-coil region" evidence="1">
    <location>
        <begin position="144"/>
        <end position="178"/>
    </location>
</feature>
<evidence type="ECO:0000313" key="3">
    <source>
        <dbReference type="EMBL" id="EKF27373.1"/>
    </source>
</evidence>
<comment type="caution">
    <text evidence="3">The sequence shown here is derived from an EMBL/GenBank/DDBJ whole genome shotgun (WGS) entry which is preliminary data.</text>
</comment>
<protein>
    <submittedName>
        <fullName evidence="3">Uncharacterized protein</fullName>
    </submittedName>
</protein>